<accession>A0A6I6JKS0</accession>
<gene>
    <name evidence="2" type="ORF">GM415_12435</name>
</gene>
<protein>
    <submittedName>
        <fullName evidence="2">Glutamate synthase</fullName>
    </submittedName>
</protein>
<dbReference type="Gene3D" id="3.60.20.10">
    <property type="entry name" value="Glutamine Phosphoribosylpyrophosphate, subunit 1, domain 1"/>
    <property type="match status" value="1"/>
</dbReference>
<keyword evidence="3" id="KW-1185">Reference proteome</keyword>
<dbReference type="PROSITE" id="PS51278">
    <property type="entry name" value="GATASE_TYPE_2"/>
    <property type="match status" value="1"/>
</dbReference>
<reference evidence="2 3" key="1">
    <citation type="submission" date="2019-11" db="EMBL/GenBank/DDBJ databases">
        <authorList>
            <person name="Zheng R.K."/>
            <person name="Sun C.M."/>
        </authorList>
    </citation>
    <scope>NUCLEOTIDE SEQUENCE [LARGE SCALE GENOMIC DNA]</scope>
    <source>
        <strain evidence="2 3">SRB007</strain>
    </source>
</reference>
<evidence type="ECO:0000313" key="3">
    <source>
        <dbReference type="Proteomes" id="UP000428328"/>
    </source>
</evidence>
<dbReference type="InterPro" id="IPR017932">
    <property type="entry name" value="GATase_2_dom"/>
</dbReference>
<sequence>MCRLFALTSRDPVSPMLAIDALNVMKEGHDGSGVGLYLSGLGGPFEDLKEYPVLSGIFTDAGLRRLSEYMTEKGFSSKYSVMFKPDTEPPVGTPKRGTYASIAYELPPEWKDLDKDDLGERLVKTRLELRAEGEQTGDIMVFSFWPDTIMIKEVGDPMAIGEYLQLGREEIHARHILAQGRQNTNYAINLYACHPFFIEGIGTMTNGENTAFIPIKEYLQSRGVTGYQGYQSDSEVFTHIAHFTTKKLGLDISAYKHVITPMNDDEMKDHQDREFLSSLKKACRKLIIDGPNCVIGCLENGTMFMAQDRKKLRPGVVGGNPELGMYAFSSEICGLNAAIPDRDKSQDFQPMHLDTAIVGPDCREVVKCSQKDPLLLQR</sequence>
<organism evidence="2 3">
    <name type="scientific">Pseudodesulfovibrio cashew</name>
    <dbReference type="NCBI Taxonomy" id="2678688"/>
    <lineage>
        <taxon>Bacteria</taxon>
        <taxon>Pseudomonadati</taxon>
        <taxon>Thermodesulfobacteriota</taxon>
        <taxon>Desulfovibrionia</taxon>
        <taxon>Desulfovibrionales</taxon>
        <taxon>Desulfovibrionaceae</taxon>
    </lineage>
</organism>
<feature type="domain" description="Glutamine amidotransferase type-2" evidence="1">
    <location>
        <begin position="2"/>
        <end position="359"/>
    </location>
</feature>
<proteinExistence type="predicted"/>
<dbReference type="KEGG" id="psel:GM415_12435"/>
<dbReference type="RefSeq" id="WP_158948649.1">
    <property type="nucleotide sequence ID" value="NZ_CP046400.1"/>
</dbReference>
<dbReference type="EMBL" id="CP046400">
    <property type="protein sequence ID" value="QGY40903.1"/>
    <property type="molecule type" value="Genomic_DNA"/>
</dbReference>
<dbReference type="InterPro" id="IPR029055">
    <property type="entry name" value="Ntn_hydrolases_N"/>
</dbReference>
<dbReference type="SUPFAM" id="SSF56235">
    <property type="entry name" value="N-terminal nucleophile aminohydrolases (Ntn hydrolases)"/>
    <property type="match status" value="1"/>
</dbReference>
<dbReference type="AlphaFoldDB" id="A0A6I6JKS0"/>
<name>A0A6I6JKS0_9BACT</name>
<dbReference type="Proteomes" id="UP000428328">
    <property type="component" value="Chromosome"/>
</dbReference>
<evidence type="ECO:0000313" key="2">
    <source>
        <dbReference type="EMBL" id="QGY40903.1"/>
    </source>
</evidence>
<evidence type="ECO:0000259" key="1">
    <source>
        <dbReference type="PROSITE" id="PS51278"/>
    </source>
</evidence>